<accession>A0AB73MVS3</accession>
<evidence type="ECO:0000259" key="1">
    <source>
        <dbReference type="Pfam" id="PF12728"/>
    </source>
</evidence>
<gene>
    <name evidence="2" type="ORF">B5789_1537</name>
</gene>
<dbReference type="KEGG" id="badl:BADO_1590"/>
<dbReference type="EMBL" id="NAQF01000007">
    <property type="protein sequence ID" value="OQM57299.1"/>
    <property type="molecule type" value="Genomic_DNA"/>
</dbReference>
<dbReference type="RefSeq" id="WP_155268839.1">
    <property type="nucleotide sequence ID" value="NZ_CP007443.1"/>
</dbReference>
<dbReference type="AlphaFoldDB" id="A0AB73MVS3"/>
<reference evidence="2 3" key="1">
    <citation type="submission" date="2017-03" db="EMBL/GenBank/DDBJ databases">
        <title>Maternal inheritance of bifidobacteria.</title>
        <authorList>
            <person name="Lugli G.A."/>
            <person name="Duranti S."/>
            <person name="Milani C."/>
            <person name="Mancabelli L."/>
        </authorList>
    </citation>
    <scope>NUCLEOTIDE SEQUENCE [LARGE SCALE GENOMIC DNA]</scope>
    <source>
        <strain evidence="2 3">1892B</strain>
    </source>
</reference>
<dbReference type="Proteomes" id="UP000192714">
    <property type="component" value="Unassembled WGS sequence"/>
</dbReference>
<dbReference type="Pfam" id="PF12728">
    <property type="entry name" value="HTH_17"/>
    <property type="match status" value="1"/>
</dbReference>
<evidence type="ECO:0000313" key="3">
    <source>
        <dbReference type="Proteomes" id="UP000192714"/>
    </source>
</evidence>
<dbReference type="SUPFAM" id="SSF46955">
    <property type="entry name" value="Putative DNA-binding domain"/>
    <property type="match status" value="1"/>
</dbReference>
<evidence type="ECO:0000313" key="2">
    <source>
        <dbReference type="EMBL" id="OQM57299.1"/>
    </source>
</evidence>
<protein>
    <recommendedName>
        <fullName evidence="1">Helix-turn-helix domain-containing protein</fullName>
    </recommendedName>
</protein>
<name>A0AB73MVS3_BIFAD</name>
<proteinExistence type="predicted"/>
<comment type="caution">
    <text evidence="2">The sequence shown here is derived from an EMBL/GenBank/DDBJ whole genome shotgun (WGS) entry which is preliminary data.</text>
</comment>
<dbReference type="InterPro" id="IPR041657">
    <property type="entry name" value="HTH_17"/>
</dbReference>
<dbReference type="InterPro" id="IPR009061">
    <property type="entry name" value="DNA-bd_dom_put_sf"/>
</dbReference>
<organism evidence="2 3">
    <name type="scientific">Bifidobacterium adolescentis</name>
    <dbReference type="NCBI Taxonomy" id="1680"/>
    <lineage>
        <taxon>Bacteria</taxon>
        <taxon>Bacillati</taxon>
        <taxon>Actinomycetota</taxon>
        <taxon>Actinomycetes</taxon>
        <taxon>Bifidobacteriales</taxon>
        <taxon>Bifidobacteriaceae</taxon>
        <taxon>Bifidobacterium</taxon>
    </lineage>
</organism>
<sequence length="56" mass="6801">MGRRFLYARELAEFLGKSGQTLYMWRKQGRGPKWYMLEGRVVYLVDDVNKWMGKRQ</sequence>
<feature type="domain" description="Helix-turn-helix" evidence="1">
    <location>
        <begin position="9"/>
        <end position="55"/>
    </location>
</feature>